<evidence type="ECO:0000256" key="1">
    <source>
        <dbReference type="ARBA" id="ARBA00022598"/>
    </source>
</evidence>
<feature type="domain" description="ATP-grasp" evidence="5">
    <location>
        <begin position="117"/>
        <end position="315"/>
    </location>
</feature>
<evidence type="ECO:0000259" key="5">
    <source>
        <dbReference type="PROSITE" id="PS50975"/>
    </source>
</evidence>
<dbReference type="PANTHER" id="PTHR43585">
    <property type="entry name" value="FUMIPYRROLE BIOSYNTHESIS PROTEIN C"/>
    <property type="match status" value="1"/>
</dbReference>
<reference evidence="6 7" key="1">
    <citation type="submission" date="2020-10" db="EMBL/GenBank/DDBJ databases">
        <authorList>
            <person name="Peeters C."/>
        </authorList>
    </citation>
    <scope>NUCLEOTIDE SEQUENCE [LARGE SCALE GENOMIC DNA]</scope>
    <source>
        <strain evidence="6 7">LMG 28140</strain>
    </source>
</reference>
<keyword evidence="3 4" id="KW-0067">ATP-binding</keyword>
<keyword evidence="2 4" id="KW-0547">Nucleotide-binding</keyword>
<accession>A0ABM8NLQ1</accession>
<dbReference type="PANTHER" id="PTHR43585:SF2">
    <property type="entry name" value="ATP-GRASP ENZYME FSQD"/>
    <property type="match status" value="1"/>
</dbReference>
<name>A0ABM8NLQ1_9BURK</name>
<dbReference type="Pfam" id="PF13535">
    <property type="entry name" value="ATP-grasp_4"/>
    <property type="match status" value="1"/>
</dbReference>
<sequence length="452" mass="50557">MKLQRQAVVIVGADRKGYYIGPTLHGRGYQCIHVAFGKPAGDEAGCPEWCTRELRILSNDDTAICDLVDQLKHYSIKAVIAAGDSGVIAANKLAQFFNVRRNPAGSSQLHRHKFHMVDALRLNGVPCAAQFCSRSLDEIRAWYRTSGFARVVLKPSLGGYSDGVGICENEADIADVFTRNIDRVNVVGEIKDEYVIQEYLEGRHFVINTVSVEGQHFVTDIWQDVNHYEDTWLIDEYSDLMSRSAPEFSVLTAYVYDVLDALQIRNGAAHTEVMLTLSGPRLIETGARLAGGIDFSLVEECYGYSQVSVLADSLVAPHLFLDRSKLYEAAPCRFARFIYMSSNLSGRLAKHLPLDMFLEIPSLMSIKLTIAPDGQLNETKYALGHPGYATLVADSAETLERDYARFRLIEEAFFAAVTLNDSRDERPPQWMELDTANSYRPDSRRLQMECSS</sequence>
<dbReference type="InterPro" id="IPR011761">
    <property type="entry name" value="ATP-grasp"/>
</dbReference>
<dbReference type="PROSITE" id="PS50975">
    <property type="entry name" value="ATP_GRASP"/>
    <property type="match status" value="1"/>
</dbReference>
<dbReference type="InterPro" id="IPR052032">
    <property type="entry name" value="ATP-dep_AA_Ligase"/>
</dbReference>
<dbReference type="Gene3D" id="3.30.470.20">
    <property type="entry name" value="ATP-grasp fold, B domain"/>
    <property type="match status" value="1"/>
</dbReference>
<dbReference type="GO" id="GO:0016874">
    <property type="term" value="F:ligase activity"/>
    <property type="evidence" value="ECO:0007669"/>
    <property type="project" value="UniProtKB-KW"/>
</dbReference>
<protein>
    <submittedName>
        <fullName evidence="6">Dapdiamide A synthase</fullName>
        <ecNumber evidence="6">6.3.2.47</ecNumber>
    </submittedName>
</protein>
<evidence type="ECO:0000256" key="3">
    <source>
        <dbReference type="ARBA" id="ARBA00022840"/>
    </source>
</evidence>
<dbReference type="EC" id="6.3.2.47" evidence="6"/>
<organism evidence="6 7">
    <name type="scientific">Paraburkholderia metrosideri</name>
    <dbReference type="NCBI Taxonomy" id="580937"/>
    <lineage>
        <taxon>Bacteria</taxon>
        <taxon>Pseudomonadati</taxon>
        <taxon>Pseudomonadota</taxon>
        <taxon>Betaproteobacteria</taxon>
        <taxon>Burkholderiales</taxon>
        <taxon>Burkholderiaceae</taxon>
        <taxon>Paraburkholderia</taxon>
    </lineage>
</organism>
<comment type="caution">
    <text evidence="6">The sequence shown here is derived from an EMBL/GenBank/DDBJ whole genome shotgun (WGS) entry which is preliminary data.</text>
</comment>
<gene>
    <name evidence="6" type="primary">ddaF</name>
    <name evidence="6" type="ORF">LMG28140_02554</name>
</gene>
<proteinExistence type="predicted"/>
<dbReference type="Proteomes" id="UP000598032">
    <property type="component" value="Unassembled WGS sequence"/>
</dbReference>
<evidence type="ECO:0000313" key="6">
    <source>
        <dbReference type="EMBL" id="CAD6531879.1"/>
    </source>
</evidence>
<keyword evidence="7" id="KW-1185">Reference proteome</keyword>
<evidence type="ECO:0000256" key="4">
    <source>
        <dbReference type="PROSITE-ProRule" id="PRU00409"/>
    </source>
</evidence>
<dbReference type="SUPFAM" id="SSF56059">
    <property type="entry name" value="Glutathione synthetase ATP-binding domain-like"/>
    <property type="match status" value="1"/>
</dbReference>
<evidence type="ECO:0000256" key="2">
    <source>
        <dbReference type="ARBA" id="ARBA00022741"/>
    </source>
</evidence>
<dbReference type="EMBL" id="CAJHCP010000005">
    <property type="protein sequence ID" value="CAD6531879.1"/>
    <property type="molecule type" value="Genomic_DNA"/>
</dbReference>
<evidence type="ECO:0000313" key="7">
    <source>
        <dbReference type="Proteomes" id="UP000598032"/>
    </source>
</evidence>
<keyword evidence="1 6" id="KW-0436">Ligase</keyword>